<dbReference type="InterPro" id="IPR018839">
    <property type="entry name" value="Tscrpt-silencing_Clr2_C"/>
</dbReference>
<dbReference type="AlphaFoldDB" id="A0A507R2M1"/>
<dbReference type="InterPro" id="IPR031915">
    <property type="entry name" value="Clr2_N"/>
</dbReference>
<feature type="compositionally biased region" description="Polar residues" evidence="1">
    <location>
        <begin position="611"/>
        <end position="621"/>
    </location>
</feature>
<dbReference type="Pfam" id="PF16761">
    <property type="entry name" value="Clr2_transil"/>
    <property type="match status" value="1"/>
</dbReference>
<reference evidence="4 5" key="1">
    <citation type="submission" date="2019-06" db="EMBL/GenBank/DDBJ databases">
        <title>Wine fermentation using esterase from Monascus purpureus.</title>
        <authorList>
            <person name="Geng C."/>
            <person name="Zhang Y."/>
        </authorList>
    </citation>
    <scope>NUCLEOTIDE SEQUENCE [LARGE SCALE GENOMIC DNA]</scope>
    <source>
        <strain evidence="4">HQ1</strain>
    </source>
</reference>
<evidence type="ECO:0000256" key="1">
    <source>
        <dbReference type="SAM" id="MobiDB-lite"/>
    </source>
</evidence>
<feature type="domain" description="Cryptic loci regulator 2 C-terminal" evidence="2">
    <location>
        <begin position="360"/>
        <end position="495"/>
    </location>
</feature>
<comment type="caution">
    <text evidence="4">The sequence shown here is derived from an EMBL/GenBank/DDBJ whole genome shotgun (WGS) entry which is preliminary data.</text>
</comment>
<sequence length="676" mass="77418">MSDDQESQFTDEDIIVIPIDRSFSDGDPSTWPKEPRYGMPDDSTYREKVAKLWLQKTGAYEEGMNYIIDRLPEGYALFDRPRLSNPEVRDKFVWGHPCGQFYYSSVQFFPHFYYLMTGGTSKCLCNLCVKMSEKKKVGHLLQRGRKPRPRPVVDSEGTPDVYRMAIQKLKEYGTLDEKITEPSSMDWRAERKRLSEYLTMLNLQASYIPRAGEIVLWTPSLEGELSWNYDEGRIEMYSQSKNRWLGPPEWRAGVIGQVPEEDIVLQDLVETTKKKREVNYSGFRVETFPNPNGTDKSYSLQYKYVHLRCIKPFNAWELFLQGTAREALHPSIENALTIMSSFSFLDKYRFRGTWPNATVYSRGIFIGAELLLIGDAVRLKPTGYAAKSHQKAEVTDIMVIESIRLELTSCVDDPQLEQLAERYAARIQGPTYTTSRRRAQAVSKSTSPPEPLTHDEVIQEFQYVGMSMYGNWYRLNPPGTKVEVSQDMIVGRCYEPDSMALLFGRISFGLDVHGVLVAREYSRRADERIPKGKRWFWGDFRTQTLAIDTLNGQDVGHYSESRDVGMWRANLKVIDGKASVGDLSDVGRLLTKPKSTFHELHKTSTLVSSGLDTVDVSNPVSSAEDHEQKYEPEESESEEDDFSIPLPYIRGGTEETELGDYVPENERKTKKAKTKK</sequence>
<proteinExistence type="predicted"/>
<dbReference type="PANTHER" id="PTHR38046:SF1">
    <property type="entry name" value="CRYPTIC LOCI REGULATOR 2"/>
    <property type="match status" value="1"/>
</dbReference>
<feature type="compositionally biased region" description="Basic and acidic residues" evidence="1">
    <location>
        <begin position="623"/>
        <end position="632"/>
    </location>
</feature>
<dbReference type="STRING" id="5098.A0A507R2M1"/>
<feature type="domain" description="Cryptic loci regulator 2 N-terminal" evidence="3">
    <location>
        <begin position="66"/>
        <end position="128"/>
    </location>
</feature>
<evidence type="ECO:0008006" key="6">
    <source>
        <dbReference type="Google" id="ProtNLM"/>
    </source>
</evidence>
<evidence type="ECO:0000313" key="5">
    <source>
        <dbReference type="Proteomes" id="UP000319663"/>
    </source>
</evidence>
<dbReference type="EMBL" id="VIFY01000020">
    <property type="protein sequence ID" value="TQB75397.1"/>
    <property type="molecule type" value="Genomic_DNA"/>
</dbReference>
<dbReference type="OrthoDB" id="438224at2759"/>
<dbReference type="PANTHER" id="PTHR38046">
    <property type="entry name" value="CRYPTIC LOCI REGULATOR 2"/>
    <property type="match status" value="1"/>
</dbReference>
<gene>
    <name evidence="4" type="ORF">MPDQ_003086</name>
</gene>
<evidence type="ECO:0000259" key="3">
    <source>
        <dbReference type="Pfam" id="PF16761"/>
    </source>
</evidence>
<dbReference type="GO" id="GO:0033553">
    <property type="term" value="C:rDNA heterochromatin"/>
    <property type="evidence" value="ECO:0007669"/>
    <property type="project" value="TreeGrafter"/>
</dbReference>
<feature type="compositionally biased region" description="Acidic residues" evidence="1">
    <location>
        <begin position="633"/>
        <end position="642"/>
    </location>
</feature>
<dbReference type="Pfam" id="PF10383">
    <property type="entry name" value="Clr2"/>
    <property type="match status" value="1"/>
</dbReference>
<keyword evidence="5" id="KW-1185">Reference proteome</keyword>
<organism evidence="4 5">
    <name type="scientific">Monascus purpureus</name>
    <name type="common">Red mold</name>
    <name type="synonym">Monascus anka</name>
    <dbReference type="NCBI Taxonomy" id="5098"/>
    <lineage>
        <taxon>Eukaryota</taxon>
        <taxon>Fungi</taxon>
        <taxon>Dikarya</taxon>
        <taxon>Ascomycota</taxon>
        <taxon>Pezizomycotina</taxon>
        <taxon>Eurotiomycetes</taxon>
        <taxon>Eurotiomycetidae</taxon>
        <taxon>Eurotiales</taxon>
        <taxon>Aspergillaceae</taxon>
        <taxon>Monascus</taxon>
    </lineage>
</organism>
<dbReference type="GO" id="GO:0030466">
    <property type="term" value="P:silent mating-type cassette heterochromatin formation"/>
    <property type="evidence" value="ECO:0007669"/>
    <property type="project" value="TreeGrafter"/>
</dbReference>
<dbReference type="GO" id="GO:0070824">
    <property type="term" value="C:SHREC complex"/>
    <property type="evidence" value="ECO:0007669"/>
    <property type="project" value="InterPro"/>
</dbReference>
<name>A0A507R2M1_MONPU</name>
<evidence type="ECO:0000259" key="2">
    <source>
        <dbReference type="Pfam" id="PF10383"/>
    </source>
</evidence>
<feature type="region of interest" description="Disordered" evidence="1">
    <location>
        <begin position="611"/>
        <end position="676"/>
    </location>
</feature>
<dbReference type="Proteomes" id="UP000319663">
    <property type="component" value="Unassembled WGS sequence"/>
</dbReference>
<dbReference type="GO" id="GO:0031934">
    <property type="term" value="C:mating-type region heterochromatin"/>
    <property type="evidence" value="ECO:0007669"/>
    <property type="project" value="TreeGrafter"/>
</dbReference>
<accession>A0A507R2M1</accession>
<protein>
    <recommendedName>
        <fullName evidence="6">Cryptic loci regulator 2 N-terminal domain-containing protein</fullName>
    </recommendedName>
</protein>
<dbReference type="InterPro" id="IPR038986">
    <property type="entry name" value="Clr2"/>
</dbReference>
<evidence type="ECO:0000313" key="4">
    <source>
        <dbReference type="EMBL" id="TQB75397.1"/>
    </source>
</evidence>